<evidence type="ECO:0000313" key="3">
    <source>
        <dbReference type="Proteomes" id="UP000198284"/>
    </source>
</evidence>
<dbReference type="InterPro" id="IPR014710">
    <property type="entry name" value="RmlC-like_jellyroll"/>
</dbReference>
<reference evidence="2 3" key="1">
    <citation type="submission" date="2017-06" db="EMBL/GenBank/DDBJ databases">
        <authorList>
            <person name="Kim H.J."/>
            <person name="Triplett B.A."/>
        </authorList>
    </citation>
    <scope>NUCLEOTIDE SEQUENCE [LARGE SCALE GENOMIC DNA]</scope>
    <source>
        <strain evidence="2 3">U15</strain>
    </source>
</reference>
<proteinExistence type="predicted"/>
<accession>A0A239MG53</accession>
<dbReference type="EMBL" id="FZOT01000052">
    <property type="protein sequence ID" value="SNT40938.1"/>
    <property type="molecule type" value="Genomic_DNA"/>
</dbReference>
<dbReference type="AlphaFoldDB" id="A0A239MG53"/>
<evidence type="ECO:0000259" key="1">
    <source>
        <dbReference type="Pfam" id="PF07883"/>
    </source>
</evidence>
<evidence type="ECO:0000313" key="2">
    <source>
        <dbReference type="EMBL" id="SNT40938.1"/>
    </source>
</evidence>
<gene>
    <name evidence="2" type="ORF">SAMN06265795_1522</name>
</gene>
<dbReference type="Proteomes" id="UP000198284">
    <property type="component" value="Unassembled WGS sequence"/>
</dbReference>
<feature type="domain" description="Cupin type-2" evidence="1">
    <location>
        <begin position="74"/>
        <end position="142"/>
    </location>
</feature>
<dbReference type="InterPro" id="IPR013096">
    <property type="entry name" value="Cupin_2"/>
</dbReference>
<keyword evidence="3" id="KW-1185">Reference proteome</keyword>
<dbReference type="Gene3D" id="2.60.120.10">
    <property type="entry name" value="Jelly Rolls"/>
    <property type="match status" value="1"/>
</dbReference>
<dbReference type="InterPro" id="IPR011051">
    <property type="entry name" value="RmlC_Cupin_sf"/>
</dbReference>
<sequence length="191" mass="21703">DTMGKESHYNSKKDRVFLRAIAGPYNLKAELDRLRSMPRVIKGTELLFNDGPQSFSKHFVEPVDGLTQTLHIHLEEYGPGGRTQKHGHVNEAAFYILDGTGYEIHDGIRYDWKAGDVAIVHNNCVHQHFNADPDKPARALVMKPKPMMMFMNLLFQKQVIPKPTEPTPGGAGFEPRNFEDNYNYADYSAKE</sequence>
<organism evidence="2 3">
    <name type="scientific">Noviherbaspirillum humi</name>
    <dbReference type="NCBI Taxonomy" id="1688639"/>
    <lineage>
        <taxon>Bacteria</taxon>
        <taxon>Pseudomonadati</taxon>
        <taxon>Pseudomonadota</taxon>
        <taxon>Betaproteobacteria</taxon>
        <taxon>Burkholderiales</taxon>
        <taxon>Oxalobacteraceae</taxon>
        <taxon>Noviherbaspirillum</taxon>
    </lineage>
</organism>
<protein>
    <submittedName>
        <fullName evidence="2">Cupin domain-containing protein</fullName>
    </submittedName>
</protein>
<dbReference type="SUPFAM" id="SSF51182">
    <property type="entry name" value="RmlC-like cupins"/>
    <property type="match status" value="1"/>
</dbReference>
<dbReference type="Pfam" id="PF07883">
    <property type="entry name" value="Cupin_2"/>
    <property type="match status" value="1"/>
</dbReference>
<name>A0A239MG53_9BURK</name>
<feature type="non-terminal residue" evidence="2">
    <location>
        <position position="1"/>
    </location>
</feature>